<comment type="caution">
    <text evidence="3">The sequence shown here is derived from an EMBL/GenBank/DDBJ whole genome shotgun (WGS) entry which is preliminary data.</text>
</comment>
<reference evidence="3" key="2">
    <citation type="submission" date="2023-06" db="EMBL/GenBank/DDBJ databases">
        <authorList>
            <consortium name="Lawrence Berkeley National Laboratory"/>
            <person name="Haridas S."/>
            <person name="Hensen N."/>
            <person name="Bonometti L."/>
            <person name="Westerberg I."/>
            <person name="Brannstrom I.O."/>
            <person name="Guillou S."/>
            <person name="Cros-Aarteil S."/>
            <person name="Calhoun S."/>
            <person name="Kuo A."/>
            <person name="Mondo S."/>
            <person name="Pangilinan J."/>
            <person name="Riley R."/>
            <person name="Labutti K."/>
            <person name="Andreopoulos B."/>
            <person name="Lipzen A."/>
            <person name="Chen C."/>
            <person name="Yanf M."/>
            <person name="Daum C."/>
            <person name="Ng V."/>
            <person name="Clum A."/>
            <person name="Steindorff A."/>
            <person name="Ohm R."/>
            <person name="Martin F."/>
            <person name="Silar P."/>
            <person name="Natvig D."/>
            <person name="Lalanne C."/>
            <person name="Gautier V."/>
            <person name="Ament-Velasquez S.L."/>
            <person name="Kruys A."/>
            <person name="Hutchinson M.I."/>
            <person name="Powell A.J."/>
            <person name="Barry K."/>
            <person name="Miller A.N."/>
            <person name="Grigoriev I.V."/>
            <person name="Debuchy R."/>
            <person name="Gladieux P."/>
            <person name="Thoren M.H."/>
            <person name="Johannesson H."/>
        </authorList>
    </citation>
    <scope>NUCLEOTIDE SEQUENCE</scope>
    <source>
        <strain evidence="3">CBS 958.72</strain>
    </source>
</reference>
<accession>A0AAE0K3L1</accession>
<keyword evidence="4" id="KW-1185">Reference proteome</keyword>
<dbReference type="InterPro" id="IPR011320">
    <property type="entry name" value="RNase_H1_N"/>
</dbReference>
<gene>
    <name evidence="3" type="ORF">B0T24DRAFT_658794</name>
</gene>
<evidence type="ECO:0000313" key="4">
    <source>
        <dbReference type="Proteomes" id="UP001287356"/>
    </source>
</evidence>
<organism evidence="3 4">
    <name type="scientific">Lasiosphaeria ovina</name>
    <dbReference type="NCBI Taxonomy" id="92902"/>
    <lineage>
        <taxon>Eukaryota</taxon>
        <taxon>Fungi</taxon>
        <taxon>Dikarya</taxon>
        <taxon>Ascomycota</taxon>
        <taxon>Pezizomycotina</taxon>
        <taxon>Sordariomycetes</taxon>
        <taxon>Sordariomycetidae</taxon>
        <taxon>Sordariales</taxon>
        <taxon>Lasiosphaeriaceae</taxon>
        <taxon>Lasiosphaeria</taxon>
    </lineage>
</organism>
<dbReference type="EMBL" id="JAULSN010000006">
    <property type="protein sequence ID" value="KAK3369304.1"/>
    <property type="molecule type" value="Genomic_DNA"/>
</dbReference>
<dbReference type="SUPFAM" id="SSF55658">
    <property type="entry name" value="L9 N-domain-like"/>
    <property type="match status" value="1"/>
</dbReference>
<feature type="domain" description="Ribonuclease H1 N-terminal" evidence="2">
    <location>
        <begin position="9"/>
        <end position="52"/>
    </location>
</feature>
<dbReference type="AlphaFoldDB" id="A0AAE0K3L1"/>
<sequence length="180" mass="20410">MAPKKPKNYYAVLKGRVDEPTIFSSWSDVHPRVTGCPFEFKGFATLKEARKWMEERGVTNPIEVIKDGAGEATLVPGSKAFYAVANGTSPGIYEYWYCSGETKPKCFRTRAQAEAFIEDWKQTVASIYGKVIREALDKGFRPDDMKFNIEGILHKPKSAKEDEDDMTKRLDKLNVKDESE</sequence>
<reference evidence="3" key="1">
    <citation type="journal article" date="2023" name="Mol. Phylogenet. Evol.">
        <title>Genome-scale phylogeny and comparative genomics of the fungal order Sordariales.</title>
        <authorList>
            <person name="Hensen N."/>
            <person name="Bonometti L."/>
            <person name="Westerberg I."/>
            <person name="Brannstrom I.O."/>
            <person name="Guillou S."/>
            <person name="Cros-Aarteil S."/>
            <person name="Calhoun S."/>
            <person name="Haridas S."/>
            <person name="Kuo A."/>
            <person name="Mondo S."/>
            <person name="Pangilinan J."/>
            <person name="Riley R."/>
            <person name="LaButti K."/>
            <person name="Andreopoulos B."/>
            <person name="Lipzen A."/>
            <person name="Chen C."/>
            <person name="Yan M."/>
            <person name="Daum C."/>
            <person name="Ng V."/>
            <person name="Clum A."/>
            <person name="Steindorff A."/>
            <person name="Ohm R.A."/>
            <person name="Martin F."/>
            <person name="Silar P."/>
            <person name="Natvig D.O."/>
            <person name="Lalanne C."/>
            <person name="Gautier V."/>
            <person name="Ament-Velasquez S.L."/>
            <person name="Kruys A."/>
            <person name="Hutchinson M.I."/>
            <person name="Powell A.J."/>
            <person name="Barry K."/>
            <person name="Miller A.N."/>
            <person name="Grigoriev I.V."/>
            <person name="Debuchy R."/>
            <person name="Gladieux P."/>
            <person name="Hiltunen Thoren M."/>
            <person name="Johannesson H."/>
        </authorList>
    </citation>
    <scope>NUCLEOTIDE SEQUENCE</scope>
    <source>
        <strain evidence="3">CBS 958.72</strain>
    </source>
</reference>
<dbReference type="Pfam" id="PF01693">
    <property type="entry name" value="Cauli_VI"/>
    <property type="match status" value="1"/>
</dbReference>
<evidence type="ECO:0000256" key="1">
    <source>
        <dbReference type="SAM" id="MobiDB-lite"/>
    </source>
</evidence>
<dbReference type="InterPro" id="IPR037056">
    <property type="entry name" value="RNase_H1_N_sf"/>
</dbReference>
<protein>
    <recommendedName>
        <fullName evidence="2">Ribonuclease H1 N-terminal domain-containing protein</fullName>
    </recommendedName>
</protein>
<feature type="compositionally biased region" description="Basic and acidic residues" evidence="1">
    <location>
        <begin position="166"/>
        <end position="180"/>
    </location>
</feature>
<feature type="region of interest" description="Disordered" evidence="1">
    <location>
        <begin position="158"/>
        <end position="180"/>
    </location>
</feature>
<dbReference type="Gene3D" id="3.40.970.10">
    <property type="entry name" value="Ribonuclease H1, N-terminal domain"/>
    <property type="match status" value="1"/>
</dbReference>
<evidence type="ECO:0000313" key="3">
    <source>
        <dbReference type="EMBL" id="KAK3369304.1"/>
    </source>
</evidence>
<dbReference type="InterPro" id="IPR009027">
    <property type="entry name" value="Ribosomal_bL9/RNase_H1_N"/>
</dbReference>
<dbReference type="Proteomes" id="UP001287356">
    <property type="component" value="Unassembled WGS sequence"/>
</dbReference>
<proteinExistence type="predicted"/>
<evidence type="ECO:0000259" key="2">
    <source>
        <dbReference type="Pfam" id="PF01693"/>
    </source>
</evidence>
<name>A0AAE0K3L1_9PEZI</name>